<keyword evidence="3" id="KW-1185">Reference proteome</keyword>
<keyword evidence="1" id="KW-0812">Transmembrane</keyword>
<evidence type="ECO:0000313" key="3">
    <source>
        <dbReference type="Proteomes" id="UP000730482"/>
    </source>
</evidence>
<proteinExistence type="predicted"/>
<evidence type="ECO:0000313" key="2">
    <source>
        <dbReference type="EMBL" id="MBS2554200.1"/>
    </source>
</evidence>
<evidence type="ECO:0000256" key="1">
    <source>
        <dbReference type="SAM" id="Phobius"/>
    </source>
</evidence>
<reference evidence="2 3" key="1">
    <citation type="submission" date="2020-02" db="EMBL/GenBank/DDBJ databases">
        <title>Acidophilic actinobacteria isolated from forest soil.</title>
        <authorList>
            <person name="Golinska P."/>
        </authorList>
    </citation>
    <scope>NUCLEOTIDE SEQUENCE [LARGE SCALE GENOMIC DNA]</scope>
    <source>
        <strain evidence="2 3">NL8</strain>
    </source>
</reference>
<dbReference type="RefSeq" id="WP_212021438.1">
    <property type="nucleotide sequence ID" value="NZ_JAAFYZ010000334.1"/>
</dbReference>
<comment type="caution">
    <text evidence="2">The sequence shown here is derived from an EMBL/GenBank/DDBJ whole genome shotgun (WGS) entry which is preliminary data.</text>
</comment>
<accession>A0ABS5L7K7</accession>
<name>A0ABS5L7K7_9ACTN</name>
<sequence length="65" mass="7108">MTSTTTRCAPRWACPATRGSWGGPTYAGVWAVHGAGGIAMLVVAFLLARLYVRPLVRHLARRRSR</sequence>
<dbReference type="Proteomes" id="UP000730482">
    <property type="component" value="Unassembled WGS sequence"/>
</dbReference>
<organism evidence="2 3">
    <name type="scientific">Catenulispora pinistramenti</name>
    <dbReference type="NCBI Taxonomy" id="2705254"/>
    <lineage>
        <taxon>Bacteria</taxon>
        <taxon>Bacillati</taxon>
        <taxon>Actinomycetota</taxon>
        <taxon>Actinomycetes</taxon>
        <taxon>Catenulisporales</taxon>
        <taxon>Catenulisporaceae</taxon>
        <taxon>Catenulispora</taxon>
    </lineage>
</organism>
<keyword evidence="1" id="KW-1133">Transmembrane helix</keyword>
<gene>
    <name evidence="2" type="ORF">KGQ19_45835</name>
</gene>
<protein>
    <submittedName>
        <fullName evidence="2">Uncharacterized protein</fullName>
    </submittedName>
</protein>
<dbReference type="EMBL" id="JAAFYZ010000334">
    <property type="protein sequence ID" value="MBS2554200.1"/>
    <property type="molecule type" value="Genomic_DNA"/>
</dbReference>
<feature type="transmembrane region" description="Helical" evidence="1">
    <location>
        <begin position="30"/>
        <end position="52"/>
    </location>
</feature>
<keyword evidence="1" id="KW-0472">Membrane</keyword>